<gene>
    <name evidence="2" type="primary">cas5</name>
    <name evidence="2" type="ORF">EPJ70_05280</name>
</gene>
<dbReference type="Proteomes" id="UP000324574">
    <property type="component" value="Unassembled WGS sequence"/>
</dbReference>
<dbReference type="RefSeq" id="WP_147526388.1">
    <property type="nucleotide sequence ID" value="NZ_SAYG01000006.1"/>
</dbReference>
<reference evidence="2 3" key="1">
    <citation type="journal article" date="1992" name="Lakartidningen">
        <title>[Penicillin V and not amoxicillin is the first choice preparation in acute otitis].</title>
        <authorList>
            <person name="Kamme C."/>
            <person name="Lundgren K."/>
            <person name="Prellner K."/>
        </authorList>
    </citation>
    <scope>NUCLEOTIDE SEQUENCE [LARGE SCALE GENOMIC DNA]</scope>
    <source>
        <strain evidence="2 3">PC3714II</strain>
    </source>
</reference>
<dbReference type="NCBIfam" id="TIGR02593">
    <property type="entry name" value="CRISPR_cas5"/>
    <property type="match status" value="1"/>
</dbReference>
<evidence type="ECO:0000313" key="2">
    <source>
        <dbReference type="EMBL" id="TXJ45793.1"/>
    </source>
</evidence>
<evidence type="ECO:0000256" key="1">
    <source>
        <dbReference type="ARBA" id="ARBA00023118"/>
    </source>
</evidence>
<accession>A0A5C8F7Q4</accession>
<dbReference type="GO" id="GO:0043571">
    <property type="term" value="P:maintenance of CRISPR repeat elements"/>
    <property type="evidence" value="ECO:0007669"/>
    <property type="project" value="InterPro"/>
</dbReference>
<name>A0A5C8F7Q4_9SPIR</name>
<dbReference type="Pfam" id="PF09704">
    <property type="entry name" value="Cas_Cas5d"/>
    <property type="match status" value="1"/>
</dbReference>
<keyword evidence="1" id="KW-0051">Antiviral defense</keyword>
<comment type="caution">
    <text evidence="2">The sequence shown here is derived from an EMBL/GenBank/DDBJ whole genome shotgun (WGS) entry which is preliminary data.</text>
</comment>
<dbReference type="InterPro" id="IPR021124">
    <property type="entry name" value="CRISPR-assoc_prot_Cas5"/>
</dbReference>
<dbReference type="InterPro" id="IPR013422">
    <property type="entry name" value="CRISPR-assoc_prot_Cas5_N"/>
</dbReference>
<evidence type="ECO:0000313" key="3">
    <source>
        <dbReference type="Proteomes" id="UP000324574"/>
    </source>
</evidence>
<proteinExistence type="predicted"/>
<sequence length="246" mass="28779">MPNKAIRLECYQNMPNYKKPASMEFKESFKLPPYSTVIGMIHKVCDFKEYKPMQISIQGNSKSIVSDIYTRYFFTPNKCESDRVYFDIINKKEEDKKLQAGLIRGTGVDELMVDVYLIIHIVPEDESLFNEILDKLKKPSIYPALGRHEDILRIDKIDVVELEDTKEIELNNDAYIPIDILNKSRNRGNTAGTIYNLNKVFAINEKTNIRYWKEKVKVKYIKSGEEFHFKEFIKKEKNSDLGLFLA</sequence>
<dbReference type="GO" id="GO:0051607">
    <property type="term" value="P:defense response to virus"/>
    <property type="evidence" value="ECO:0007669"/>
    <property type="project" value="UniProtKB-KW"/>
</dbReference>
<protein>
    <submittedName>
        <fullName evidence="2">CRISPR-associated protein Cas5</fullName>
    </submittedName>
</protein>
<dbReference type="AlphaFoldDB" id="A0A5C8F7Q4"/>
<organism evidence="2 3">
    <name type="scientific">Brachyspira aalborgi</name>
    <dbReference type="NCBI Taxonomy" id="29522"/>
    <lineage>
        <taxon>Bacteria</taxon>
        <taxon>Pseudomonadati</taxon>
        <taxon>Spirochaetota</taxon>
        <taxon>Spirochaetia</taxon>
        <taxon>Brachyspirales</taxon>
        <taxon>Brachyspiraceae</taxon>
        <taxon>Brachyspira</taxon>
    </lineage>
</organism>
<dbReference type="EMBL" id="SAYG01000006">
    <property type="protein sequence ID" value="TXJ45793.1"/>
    <property type="molecule type" value="Genomic_DNA"/>
</dbReference>